<reference evidence="2 3" key="1">
    <citation type="submission" date="2018-11" db="EMBL/GenBank/DDBJ databases">
        <title>Rhodococcus spongicola sp. nov. and Rhodococcus xishaensis sp. nov. from marine sponges.</title>
        <authorList>
            <person name="Li L."/>
            <person name="Lin H.W."/>
        </authorList>
    </citation>
    <scope>NUCLEOTIDE SEQUENCE [LARGE SCALE GENOMIC DNA]</scope>
    <source>
        <strain evidence="2 3">CCTCC AB2014297</strain>
    </source>
</reference>
<comment type="caution">
    <text evidence="2">The sequence shown here is derived from an EMBL/GenBank/DDBJ whole genome shotgun (WGS) entry which is preliminary data.</text>
</comment>
<evidence type="ECO:0000313" key="2">
    <source>
        <dbReference type="EMBL" id="RVW08273.1"/>
    </source>
</evidence>
<evidence type="ECO:0000256" key="1">
    <source>
        <dbReference type="SAM" id="Phobius"/>
    </source>
</evidence>
<dbReference type="AlphaFoldDB" id="A0A3S3ATT1"/>
<accession>A0A3S3ATT1</accession>
<feature type="transmembrane region" description="Helical" evidence="1">
    <location>
        <begin position="144"/>
        <end position="169"/>
    </location>
</feature>
<dbReference type="Proteomes" id="UP000286208">
    <property type="component" value="Unassembled WGS sequence"/>
</dbReference>
<feature type="transmembrane region" description="Helical" evidence="1">
    <location>
        <begin position="20"/>
        <end position="44"/>
    </location>
</feature>
<sequence>MTATLTSPRRARTGPPLPPIAIATVALFMASLAIPIVLAGGATYPSPYSDEAAVVEYFRAETTPVLVTALLQFAAALPLAIFAATVSVRLNRLGVRAPGPTIGLAGGILASASMASSALVTWALTRPEILESTELVRLAHDLAFITGGPGFIVPNGLLIAGIAVPGLIARVLPRWHARAGLVIAGLAMSATLTVALPALSILLPIVRFTSLAWIVVAAFVIPTETHVINRKDQK</sequence>
<dbReference type="EMBL" id="RKLP01000009">
    <property type="protein sequence ID" value="RVW08273.1"/>
    <property type="molecule type" value="Genomic_DNA"/>
</dbReference>
<proteinExistence type="predicted"/>
<gene>
    <name evidence="2" type="ORF">EGT67_17915</name>
</gene>
<keyword evidence="1" id="KW-0812">Transmembrane</keyword>
<keyword evidence="1" id="KW-1133">Transmembrane helix</keyword>
<organism evidence="2 3">
    <name type="scientific">Prescottella agglutinans</name>
    <dbReference type="NCBI Taxonomy" id="1644129"/>
    <lineage>
        <taxon>Bacteria</taxon>
        <taxon>Bacillati</taxon>
        <taxon>Actinomycetota</taxon>
        <taxon>Actinomycetes</taxon>
        <taxon>Mycobacteriales</taxon>
        <taxon>Nocardiaceae</taxon>
        <taxon>Prescottella</taxon>
    </lineage>
</organism>
<keyword evidence="1" id="KW-0472">Membrane</keyword>
<name>A0A3S3ATT1_9NOCA</name>
<feature type="transmembrane region" description="Helical" evidence="1">
    <location>
        <begin position="181"/>
        <end position="205"/>
    </location>
</feature>
<evidence type="ECO:0008006" key="4">
    <source>
        <dbReference type="Google" id="ProtNLM"/>
    </source>
</evidence>
<feature type="transmembrane region" description="Helical" evidence="1">
    <location>
        <begin position="211"/>
        <end position="228"/>
    </location>
</feature>
<feature type="transmembrane region" description="Helical" evidence="1">
    <location>
        <begin position="102"/>
        <end position="124"/>
    </location>
</feature>
<dbReference type="OrthoDB" id="668928at2"/>
<feature type="transmembrane region" description="Helical" evidence="1">
    <location>
        <begin position="64"/>
        <end position="90"/>
    </location>
</feature>
<protein>
    <recommendedName>
        <fullName evidence="4">DUF4386 family protein</fullName>
    </recommendedName>
</protein>
<keyword evidence="3" id="KW-1185">Reference proteome</keyword>
<dbReference type="RefSeq" id="WP_127917437.1">
    <property type="nucleotide sequence ID" value="NZ_RKLP01000009.1"/>
</dbReference>
<evidence type="ECO:0000313" key="3">
    <source>
        <dbReference type="Proteomes" id="UP000286208"/>
    </source>
</evidence>